<comment type="caution">
    <text evidence="1">The sequence shown here is derived from an EMBL/GenBank/DDBJ whole genome shotgun (WGS) entry which is preliminary data.</text>
</comment>
<keyword evidence="2" id="KW-1185">Reference proteome</keyword>
<name>A0AAV4VZY4_9ARAC</name>
<proteinExistence type="predicted"/>
<evidence type="ECO:0000313" key="2">
    <source>
        <dbReference type="Proteomes" id="UP001054837"/>
    </source>
</evidence>
<dbReference type="AlphaFoldDB" id="A0AAV4VZY4"/>
<sequence>MGINLSAQVWKEEHSRGPKTVTERITICRNPFPKLLNNQSRIDNPVYRRLSLPIVRIVLLAPETTPLTLGHQFVLAGAGKIVVLLSDFDTFPLSGKFNTCIVLSILIVEIVDASLPTTHFELLKPPKFWAIIESRKIVDAGKKFWSHIRFPIFAQISFLCLARRNSR</sequence>
<organism evidence="1 2">
    <name type="scientific">Caerostris darwini</name>
    <dbReference type="NCBI Taxonomy" id="1538125"/>
    <lineage>
        <taxon>Eukaryota</taxon>
        <taxon>Metazoa</taxon>
        <taxon>Ecdysozoa</taxon>
        <taxon>Arthropoda</taxon>
        <taxon>Chelicerata</taxon>
        <taxon>Arachnida</taxon>
        <taxon>Araneae</taxon>
        <taxon>Araneomorphae</taxon>
        <taxon>Entelegynae</taxon>
        <taxon>Araneoidea</taxon>
        <taxon>Araneidae</taxon>
        <taxon>Caerostris</taxon>
    </lineage>
</organism>
<dbReference type="Proteomes" id="UP001054837">
    <property type="component" value="Unassembled WGS sequence"/>
</dbReference>
<accession>A0AAV4VZY4</accession>
<protein>
    <submittedName>
        <fullName evidence="1">Uncharacterized protein</fullName>
    </submittedName>
</protein>
<evidence type="ECO:0000313" key="1">
    <source>
        <dbReference type="EMBL" id="GIY74805.1"/>
    </source>
</evidence>
<gene>
    <name evidence="1" type="ORF">CDAR_609431</name>
</gene>
<dbReference type="EMBL" id="BPLQ01013789">
    <property type="protein sequence ID" value="GIY74805.1"/>
    <property type="molecule type" value="Genomic_DNA"/>
</dbReference>
<reference evidence="1 2" key="1">
    <citation type="submission" date="2021-06" db="EMBL/GenBank/DDBJ databases">
        <title>Caerostris darwini draft genome.</title>
        <authorList>
            <person name="Kono N."/>
            <person name="Arakawa K."/>
        </authorList>
    </citation>
    <scope>NUCLEOTIDE SEQUENCE [LARGE SCALE GENOMIC DNA]</scope>
</reference>